<dbReference type="GO" id="GO:0004459">
    <property type="term" value="F:L-lactate dehydrogenase (NAD+) activity"/>
    <property type="evidence" value="ECO:0007669"/>
    <property type="project" value="TreeGrafter"/>
</dbReference>
<dbReference type="InterPro" id="IPR037396">
    <property type="entry name" value="FMN_HAD"/>
</dbReference>
<reference evidence="10 11" key="1">
    <citation type="submission" date="2019-07" db="EMBL/GenBank/DDBJ databases">
        <title>Whole genome shotgun sequence of Methylobacterium gnaphalii NBRC 107716.</title>
        <authorList>
            <person name="Hosoyama A."/>
            <person name="Uohara A."/>
            <person name="Ohji S."/>
            <person name="Ichikawa N."/>
        </authorList>
    </citation>
    <scope>NUCLEOTIDE SEQUENCE [LARGE SCALE GENOMIC DNA]</scope>
    <source>
        <strain evidence="10 11">NBRC 107716</strain>
    </source>
</reference>
<evidence type="ECO:0000256" key="3">
    <source>
        <dbReference type="ARBA" id="ARBA00022643"/>
    </source>
</evidence>
<dbReference type="GO" id="GO:0009060">
    <property type="term" value="P:aerobic respiration"/>
    <property type="evidence" value="ECO:0007669"/>
    <property type="project" value="TreeGrafter"/>
</dbReference>
<comment type="cofactor">
    <cofactor evidence="1">
        <name>FMN</name>
        <dbReference type="ChEBI" id="CHEBI:58210"/>
    </cofactor>
</comment>
<dbReference type="PANTHER" id="PTHR10578:SF107">
    <property type="entry name" value="2-HYDROXYACID OXIDASE 1"/>
    <property type="match status" value="1"/>
</dbReference>
<evidence type="ECO:0000256" key="5">
    <source>
        <dbReference type="ARBA" id="ARBA00024042"/>
    </source>
</evidence>
<gene>
    <name evidence="10" type="primary">lldD</name>
    <name evidence="10" type="ORF">MGN01_20560</name>
</gene>
<proteinExistence type="inferred from homology"/>
<feature type="compositionally biased region" description="Low complexity" evidence="8">
    <location>
        <begin position="12"/>
        <end position="22"/>
    </location>
</feature>
<dbReference type="InterPro" id="IPR013785">
    <property type="entry name" value="Aldolase_TIM"/>
</dbReference>
<evidence type="ECO:0000256" key="4">
    <source>
        <dbReference type="ARBA" id="ARBA00023002"/>
    </source>
</evidence>
<dbReference type="CDD" id="cd02809">
    <property type="entry name" value="alpha_hydroxyacid_oxid_FMN"/>
    <property type="match status" value="1"/>
</dbReference>
<evidence type="ECO:0000256" key="1">
    <source>
        <dbReference type="ARBA" id="ARBA00001917"/>
    </source>
</evidence>
<dbReference type="SUPFAM" id="SSF51395">
    <property type="entry name" value="FMN-linked oxidoreductases"/>
    <property type="match status" value="1"/>
</dbReference>
<feature type="binding site" evidence="7">
    <location>
        <position position="345"/>
    </location>
    <ligand>
        <name>glyoxylate</name>
        <dbReference type="ChEBI" id="CHEBI:36655"/>
    </ligand>
</feature>
<organism evidence="10 11">
    <name type="scientific">Methylobacterium gnaphalii</name>
    <dbReference type="NCBI Taxonomy" id="1010610"/>
    <lineage>
        <taxon>Bacteria</taxon>
        <taxon>Pseudomonadati</taxon>
        <taxon>Pseudomonadota</taxon>
        <taxon>Alphaproteobacteria</taxon>
        <taxon>Hyphomicrobiales</taxon>
        <taxon>Methylobacteriaceae</taxon>
        <taxon>Methylobacterium</taxon>
    </lineage>
</organism>
<dbReference type="AlphaFoldDB" id="A0A512JJT3"/>
<feature type="binding site" evidence="7">
    <location>
        <position position="171"/>
    </location>
    <ligand>
        <name>FMN</name>
        <dbReference type="ChEBI" id="CHEBI:58210"/>
    </ligand>
</feature>
<dbReference type="EMBL" id="BJZV01000009">
    <property type="protein sequence ID" value="GEP10211.1"/>
    <property type="molecule type" value="Genomic_DNA"/>
</dbReference>
<keyword evidence="3 7" id="KW-0288">FMN</keyword>
<keyword evidence="4" id="KW-0560">Oxidoreductase</keyword>
<feature type="binding site" evidence="7">
    <location>
        <begin position="395"/>
        <end position="396"/>
    </location>
    <ligand>
        <name>FMN</name>
        <dbReference type="ChEBI" id="CHEBI:58210"/>
    </ligand>
</feature>
<dbReference type="Gene3D" id="3.20.20.70">
    <property type="entry name" value="Aldolase class I"/>
    <property type="match status" value="1"/>
</dbReference>
<dbReference type="RefSeq" id="WP_147046493.1">
    <property type="nucleotide sequence ID" value="NZ_BJZV01000009.1"/>
</dbReference>
<dbReference type="PANTHER" id="PTHR10578">
    <property type="entry name" value="S -2-HYDROXY-ACID OXIDASE-RELATED"/>
    <property type="match status" value="1"/>
</dbReference>
<feature type="active site" description="Proton acceptor" evidence="6">
    <location>
        <position position="342"/>
    </location>
</feature>
<evidence type="ECO:0000313" key="10">
    <source>
        <dbReference type="EMBL" id="GEP10211.1"/>
    </source>
</evidence>
<feature type="binding site" evidence="7">
    <location>
        <begin position="372"/>
        <end position="376"/>
    </location>
    <ligand>
        <name>FMN</name>
        <dbReference type="ChEBI" id="CHEBI:58210"/>
    </ligand>
</feature>
<keyword evidence="2 7" id="KW-0285">Flavoprotein</keyword>
<accession>A0A512JJT3</accession>
<dbReference type="GO" id="GO:0010181">
    <property type="term" value="F:FMN binding"/>
    <property type="evidence" value="ECO:0007669"/>
    <property type="project" value="InterPro"/>
</dbReference>
<feature type="binding site" evidence="7">
    <location>
        <position position="219"/>
    </location>
    <ligand>
        <name>FMN</name>
        <dbReference type="ChEBI" id="CHEBI:58210"/>
    </ligand>
</feature>
<keyword evidence="11" id="KW-1185">Reference proteome</keyword>
<dbReference type="GO" id="GO:0005886">
    <property type="term" value="C:plasma membrane"/>
    <property type="evidence" value="ECO:0007669"/>
    <property type="project" value="TreeGrafter"/>
</dbReference>
<dbReference type="InterPro" id="IPR000262">
    <property type="entry name" value="FMN-dep_DH"/>
</dbReference>
<dbReference type="PROSITE" id="PS51349">
    <property type="entry name" value="FMN_HYDROXY_ACID_DH_2"/>
    <property type="match status" value="1"/>
</dbReference>
<evidence type="ECO:0000256" key="2">
    <source>
        <dbReference type="ARBA" id="ARBA00022630"/>
    </source>
</evidence>
<feature type="binding site" evidence="7">
    <location>
        <position position="342"/>
    </location>
    <ligand>
        <name>glyoxylate</name>
        <dbReference type="ChEBI" id="CHEBI:36655"/>
    </ligand>
</feature>
<protein>
    <submittedName>
        <fullName evidence="10">Alpha-hydroxy-acid oxidizing enzyme</fullName>
    </submittedName>
</protein>
<feature type="domain" description="FMN hydroxy acid dehydrogenase" evidence="9">
    <location>
        <begin position="63"/>
        <end position="446"/>
    </location>
</feature>
<dbReference type="Proteomes" id="UP000321750">
    <property type="component" value="Unassembled WGS sequence"/>
</dbReference>
<feature type="binding site" evidence="7">
    <location>
        <begin position="142"/>
        <end position="144"/>
    </location>
    <ligand>
        <name>FMN</name>
        <dbReference type="ChEBI" id="CHEBI:58210"/>
    </ligand>
</feature>
<name>A0A512JJT3_9HYPH</name>
<feature type="binding site" evidence="7">
    <location>
        <position position="193"/>
    </location>
    <ligand>
        <name>glyoxylate</name>
        <dbReference type="ChEBI" id="CHEBI:36655"/>
    </ligand>
</feature>
<evidence type="ECO:0000256" key="6">
    <source>
        <dbReference type="PIRSR" id="PIRSR000138-1"/>
    </source>
</evidence>
<dbReference type="Pfam" id="PF01070">
    <property type="entry name" value="FMN_dh"/>
    <property type="match status" value="1"/>
</dbReference>
<evidence type="ECO:0000313" key="11">
    <source>
        <dbReference type="Proteomes" id="UP000321750"/>
    </source>
</evidence>
<dbReference type="PIRSF" id="PIRSF000138">
    <property type="entry name" value="Al-hdrx_acd_dh"/>
    <property type="match status" value="1"/>
</dbReference>
<feature type="binding site" evidence="7">
    <location>
        <position position="191"/>
    </location>
    <ligand>
        <name>FMN</name>
        <dbReference type="ChEBI" id="CHEBI:58210"/>
    </ligand>
</feature>
<dbReference type="InterPro" id="IPR012133">
    <property type="entry name" value="Alpha-hydoxy_acid_DH_FMN"/>
</dbReference>
<evidence type="ECO:0000256" key="8">
    <source>
        <dbReference type="SAM" id="MobiDB-lite"/>
    </source>
</evidence>
<feature type="binding site" evidence="7">
    <location>
        <position position="318"/>
    </location>
    <ligand>
        <name>FMN</name>
        <dbReference type="ChEBI" id="CHEBI:58210"/>
    </ligand>
</feature>
<feature type="binding site" evidence="7">
    <location>
        <position position="228"/>
    </location>
    <ligand>
        <name>glyoxylate</name>
        <dbReference type="ChEBI" id="CHEBI:36655"/>
    </ligand>
</feature>
<sequence>MPALARQELDPDALPAAGAAAPASAVDPDTGIALKADGQTAQATASHEPLVTSLKRAPVTTPRAFRDLLALDDFERHAKRRLPPMIFQYVSGGVETGTAMHRSRAAYADYAFLTRTMVDTSARSCTTELFGKTYAAPFGIGPLGGSAFIAYRGDLVLAEAAGAQNIPMVLSASSLIRLEDVHAQNRAAWYQAYLPGDQNRIDRLVDRVARAGFETFVVTADTPTLGNREHNTRSGFSMPIKVTPKVLWQSVTHPRWALGVVAQTFIKHGVPHFENMEAERGPPMMSQNAVRNTIARDKLCWANLEAIRRRWKGNLLVKGLLNPADVEIARACGADGVILSTHGGRQLDYAVAPLDVLPEIAAAKGSMKVIVDSGIRRGTDVLKALALGADFVLLGRPFMFAAALGGAPCVSHAIGILKEEILRDMAFLGANRLDELGPEILRKVGRSD</sequence>
<evidence type="ECO:0000256" key="7">
    <source>
        <dbReference type="PIRSR" id="PIRSR000138-2"/>
    </source>
</evidence>
<dbReference type="OrthoDB" id="9770452at2"/>
<feature type="binding site" evidence="7">
    <location>
        <position position="340"/>
    </location>
    <ligand>
        <name>FMN</name>
        <dbReference type="ChEBI" id="CHEBI:58210"/>
    </ligand>
</feature>
<feature type="binding site" evidence="7">
    <location>
        <position position="89"/>
    </location>
    <ligand>
        <name>glyoxylate</name>
        <dbReference type="ChEBI" id="CHEBI:36655"/>
    </ligand>
</feature>
<comment type="similarity">
    <text evidence="5">Belongs to the FMN-dependent alpha-hydroxy acid dehydrogenase family.</text>
</comment>
<feature type="region of interest" description="Disordered" evidence="8">
    <location>
        <begin position="1"/>
        <end position="22"/>
    </location>
</feature>
<evidence type="ECO:0000259" key="9">
    <source>
        <dbReference type="PROSITE" id="PS51349"/>
    </source>
</evidence>
<comment type="caution">
    <text evidence="10">The sequence shown here is derived from an EMBL/GenBank/DDBJ whole genome shotgun (WGS) entry which is preliminary data.</text>
</comment>